<keyword evidence="8" id="KW-0663">Pyridoxal phosphate</keyword>
<evidence type="ECO:0000313" key="14">
    <source>
        <dbReference type="EMBL" id="CAH1000998.1"/>
    </source>
</evidence>
<dbReference type="NCBIfam" id="TIGR00260">
    <property type="entry name" value="thrC"/>
    <property type="match status" value="1"/>
</dbReference>
<evidence type="ECO:0000313" key="15">
    <source>
        <dbReference type="Proteomes" id="UP000837803"/>
    </source>
</evidence>
<comment type="catalytic activity">
    <reaction evidence="10">
        <text>O-phospho-L-homoserine + H2O = L-threonine + phosphate</text>
        <dbReference type="Rhea" id="RHEA:10840"/>
        <dbReference type="ChEBI" id="CHEBI:15377"/>
        <dbReference type="ChEBI" id="CHEBI:43474"/>
        <dbReference type="ChEBI" id="CHEBI:57590"/>
        <dbReference type="ChEBI" id="CHEBI:57926"/>
        <dbReference type="EC" id="4.2.3.1"/>
    </reaction>
</comment>
<dbReference type="InterPro" id="IPR051166">
    <property type="entry name" value="Threonine_Synthase"/>
</dbReference>
<dbReference type="SUPFAM" id="SSF53686">
    <property type="entry name" value="Tryptophan synthase beta subunit-like PLP-dependent enzymes"/>
    <property type="match status" value="1"/>
</dbReference>
<organism evidence="14 15">
    <name type="scientific">Neolewinella maritima</name>
    <dbReference type="NCBI Taxonomy" id="1383882"/>
    <lineage>
        <taxon>Bacteria</taxon>
        <taxon>Pseudomonadati</taxon>
        <taxon>Bacteroidota</taxon>
        <taxon>Saprospiria</taxon>
        <taxon>Saprospirales</taxon>
        <taxon>Lewinellaceae</taxon>
        <taxon>Neolewinella</taxon>
    </lineage>
</organism>
<accession>A0ABM9B167</accession>
<evidence type="ECO:0000256" key="8">
    <source>
        <dbReference type="ARBA" id="ARBA00022898"/>
    </source>
</evidence>
<dbReference type="GO" id="GO:0004795">
    <property type="term" value="F:threonine synthase activity"/>
    <property type="evidence" value="ECO:0007669"/>
    <property type="project" value="UniProtKB-EC"/>
</dbReference>
<keyword evidence="15" id="KW-1185">Reference proteome</keyword>
<evidence type="ECO:0000256" key="3">
    <source>
        <dbReference type="ARBA" id="ARBA00005517"/>
    </source>
</evidence>
<dbReference type="PANTHER" id="PTHR42690">
    <property type="entry name" value="THREONINE SYNTHASE FAMILY MEMBER"/>
    <property type="match status" value="1"/>
</dbReference>
<dbReference type="Pfam" id="PF00291">
    <property type="entry name" value="PALP"/>
    <property type="match status" value="1"/>
</dbReference>
<evidence type="ECO:0000256" key="6">
    <source>
        <dbReference type="ARBA" id="ARBA00022605"/>
    </source>
</evidence>
<comment type="similarity">
    <text evidence="3">Belongs to the threonine synthase family.</text>
</comment>
<dbReference type="InterPro" id="IPR037158">
    <property type="entry name" value="Thr_synth_N_sf"/>
</dbReference>
<proteinExistence type="inferred from homology"/>
<evidence type="ECO:0000256" key="9">
    <source>
        <dbReference type="ARBA" id="ARBA00023239"/>
    </source>
</evidence>
<dbReference type="Gene3D" id="3.90.1380.10">
    <property type="entry name" value="Threonine synthase, N-terminal domain"/>
    <property type="match status" value="1"/>
</dbReference>
<dbReference type="EMBL" id="CAKLPZ010000002">
    <property type="protein sequence ID" value="CAH1000998.1"/>
    <property type="molecule type" value="Genomic_DNA"/>
</dbReference>
<dbReference type="InterPro" id="IPR000634">
    <property type="entry name" value="Ser/Thr_deHydtase_PyrdxlP-BS"/>
</dbReference>
<dbReference type="EC" id="4.2.3.1" evidence="4 11"/>
<evidence type="ECO:0000256" key="10">
    <source>
        <dbReference type="ARBA" id="ARBA00049144"/>
    </source>
</evidence>
<evidence type="ECO:0000256" key="1">
    <source>
        <dbReference type="ARBA" id="ARBA00001933"/>
    </source>
</evidence>
<comment type="pathway">
    <text evidence="2">Amino-acid biosynthesis; L-threonine biosynthesis; L-threonine from L-aspartate: step 5/5.</text>
</comment>
<dbReference type="RefSeq" id="WP_238750933.1">
    <property type="nucleotide sequence ID" value="NZ_CAKLPZ010000002.1"/>
</dbReference>
<feature type="domain" description="Tryptophan synthase beta chain-like PALP" evidence="12">
    <location>
        <begin position="96"/>
        <end position="376"/>
    </location>
</feature>
<evidence type="ECO:0000256" key="5">
    <source>
        <dbReference type="ARBA" id="ARBA00018679"/>
    </source>
</evidence>
<keyword evidence="6" id="KW-0028">Amino-acid biosynthesis</keyword>
<gene>
    <name evidence="14" type="primary">thrC</name>
    <name evidence="14" type="ORF">LEM8419_01990</name>
</gene>
<keyword evidence="7" id="KW-0791">Threonine biosynthesis</keyword>
<feature type="domain" description="Threonine synthase N-terminal" evidence="13">
    <location>
        <begin position="2"/>
        <end position="79"/>
    </location>
</feature>
<comment type="caution">
    <text evidence="14">The sequence shown here is derived from an EMBL/GenBank/DDBJ whole genome shotgun (WGS) entry which is preliminary data.</text>
</comment>
<evidence type="ECO:0000256" key="2">
    <source>
        <dbReference type="ARBA" id="ARBA00004979"/>
    </source>
</evidence>
<keyword evidence="9 14" id="KW-0456">Lyase</keyword>
<dbReference type="InterPro" id="IPR029144">
    <property type="entry name" value="Thr_synth_N"/>
</dbReference>
<reference evidence="14" key="1">
    <citation type="submission" date="2021-12" db="EMBL/GenBank/DDBJ databases">
        <authorList>
            <person name="Rodrigo-Torres L."/>
            <person name="Arahal R. D."/>
            <person name="Lucena T."/>
        </authorList>
    </citation>
    <scope>NUCLEOTIDE SEQUENCE</scope>
    <source>
        <strain evidence="14">CECT 8419</strain>
    </source>
</reference>
<dbReference type="InterPro" id="IPR001926">
    <property type="entry name" value="TrpB-like_PALP"/>
</dbReference>
<dbReference type="PANTHER" id="PTHR42690:SF1">
    <property type="entry name" value="THREONINE SYNTHASE-LIKE 2"/>
    <property type="match status" value="1"/>
</dbReference>
<dbReference type="Gene3D" id="3.40.50.1100">
    <property type="match status" value="2"/>
</dbReference>
<dbReference type="PROSITE" id="PS00165">
    <property type="entry name" value="DEHYDRATASE_SER_THR"/>
    <property type="match status" value="1"/>
</dbReference>
<name>A0ABM9B167_9BACT</name>
<dbReference type="Pfam" id="PF14821">
    <property type="entry name" value="Thr_synth_N"/>
    <property type="match status" value="1"/>
</dbReference>
<protein>
    <recommendedName>
        <fullName evidence="5 11">Threonine synthase</fullName>
        <ecNumber evidence="4 11">4.2.3.1</ecNumber>
    </recommendedName>
</protein>
<evidence type="ECO:0000256" key="11">
    <source>
        <dbReference type="NCBIfam" id="TIGR00260"/>
    </source>
</evidence>
<sequence>MQFYSTNDVTHRVSVEEAIFRGLPADKGLYMPERIDPLPASFFRELPELSFTEIGFRVTRQLLGDEINDTDLRTIVEGAINFPAPVVQLDEQKYVLELFHGPSLAFKDFGARFMSRLMGYYNRGKEHELIILVATSGDTGGAVAAGFYDTPGIQVVILYPSGKVSALQEKQLTTLGKNIHALEIDGTFDDCQAIVKQAFLDAPLRERLRLSSANSINISRLIPQTFYYFEAVKQLGIAGDPIAFCVPSGNFGNLTAGLIARQLGLPIHHFIAATNQNDVVPRFLTSGTYDVKPSIPTLSNAMDVGAPSNFARMVNLFGHLDGKQTIAANTHTDLQDILSGYSFDDQTTESAVREVEQQYGYTIDPHGAVGYLALDAWQNTHPATRGVILETAHPSKFKPDVERILGHPIHVPQRLAELADKEKVAHPFAASYLPIKEWLLATFGV</sequence>
<dbReference type="InterPro" id="IPR004450">
    <property type="entry name" value="Thr_synthase-like"/>
</dbReference>
<evidence type="ECO:0000259" key="12">
    <source>
        <dbReference type="Pfam" id="PF00291"/>
    </source>
</evidence>
<dbReference type="Proteomes" id="UP000837803">
    <property type="component" value="Unassembled WGS sequence"/>
</dbReference>
<comment type="cofactor">
    <cofactor evidence="1">
        <name>pyridoxal 5'-phosphate</name>
        <dbReference type="ChEBI" id="CHEBI:597326"/>
    </cofactor>
</comment>
<evidence type="ECO:0000256" key="7">
    <source>
        <dbReference type="ARBA" id="ARBA00022697"/>
    </source>
</evidence>
<evidence type="ECO:0000256" key="4">
    <source>
        <dbReference type="ARBA" id="ARBA00013028"/>
    </source>
</evidence>
<evidence type="ECO:0000259" key="13">
    <source>
        <dbReference type="Pfam" id="PF14821"/>
    </source>
</evidence>
<dbReference type="InterPro" id="IPR036052">
    <property type="entry name" value="TrpB-like_PALP_sf"/>
</dbReference>